<name>A0AAV5L2A9_9ROSI</name>
<dbReference type="GO" id="GO:0030552">
    <property type="term" value="F:cAMP binding"/>
    <property type="evidence" value="ECO:0007669"/>
    <property type="project" value="UniProtKB-KW"/>
</dbReference>
<keyword evidence="2" id="KW-1133">Transmembrane helix</keyword>
<evidence type="ECO:0000256" key="1">
    <source>
        <dbReference type="ARBA" id="ARBA00023303"/>
    </source>
</evidence>
<comment type="caution">
    <text evidence="3">The sequence shown here is derived from an EMBL/GenBank/DDBJ whole genome shotgun (WGS) entry which is preliminary data.</text>
</comment>
<keyword evidence="1" id="KW-0406">Ion transport</keyword>
<proteinExistence type="predicted"/>
<organism evidence="3 4">
    <name type="scientific">Rubroshorea leprosula</name>
    <dbReference type="NCBI Taxonomy" id="152421"/>
    <lineage>
        <taxon>Eukaryota</taxon>
        <taxon>Viridiplantae</taxon>
        <taxon>Streptophyta</taxon>
        <taxon>Embryophyta</taxon>
        <taxon>Tracheophyta</taxon>
        <taxon>Spermatophyta</taxon>
        <taxon>Magnoliopsida</taxon>
        <taxon>eudicotyledons</taxon>
        <taxon>Gunneridae</taxon>
        <taxon>Pentapetalae</taxon>
        <taxon>rosids</taxon>
        <taxon>malvids</taxon>
        <taxon>Malvales</taxon>
        <taxon>Dipterocarpaceae</taxon>
        <taxon>Rubroshorea</taxon>
    </lineage>
</organism>
<dbReference type="Proteomes" id="UP001054252">
    <property type="component" value="Unassembled WGS sequence"/>
</dbReference>
<feature type="transmembrane region" description="Helical" evidence="2">
    <location>
        <begin position="198"/>
        <end position="217"/>
    </location>
</feature>
<dbReference type="EMBL" id="BPVZ01000090">
    <property type="protein sequence ID" value="GKV31309.1"/>
    <property type="molecule type" value="Genomic_DNA"/>
</dbReference>
<dbReference type="AlphaFoldDB" id="A0AAV5L2A9"/>
<dbReference type="SUPFAM" id="SSF81324">
    <property type="entry name" value="Voltage-gated potassium channels"/>
    <property type="match status" value="1"/>
</dbReference>
<keyword evidence="1" id="KW-0813">Transport</keyword>
<keyword evidence="2" id="KW-0472">Membrane</keyword>
<reference evidence="3 4" key="1">
    <citation type="journal article" date="2021" name="Commun. Biol.">
        <title>The genome of Shorea leprosula (Dipterocarpaceae) highlights the ecological relevance of drought in aseasonal tropical rainforests.</title>
        <authorList>
            <person name="Ng K.K.S."/>
            <person name="Kobayashi M.J."/>
            <person name="Fawcett J.A."/>
            <person name="Hatakeyama M."/>
            <person name="Paape T."/>
            <person name="Ng C.H."/>
            <person name="Ang C.C."/>
            <person name="Tnah L.H."/>
            <person name="Lee C.T."/>
            <person name="Nishiyama T."/>
            <person name="Sese J."/>
            <person name="O'Brien M.J."/>
            <person name="Copetti D."/>
            <person name="Mohd Noor M.I."/>
            <person name="Ong R.C."/>
            <person name="Putra M."/>
            <person name="Sireger I.Z."/>
            <person name="Indrioko S."/>
            <person name="Kosugi Y."/>
            <person name="Izuno A."/>
            <person name="Isagi Y."/>
            <person name="Lee S.L."/>
            <person name="Shimizu K.K."/>
        </authorList>
    </citation>
    <scope>NUCLEOTIDE SEQUENCE [LARGE SCALE GENOMIC DNA]</scope>
    <source>
        <strain evidence="3">214</strain>
    </source>
</reference>
<evidence type="ECO:0000313" key="4">
    <source>
        <dbReference type="Proteomes" id="UP001054252"/>
    </source>
</evidence>
<feature type="transmembrane region" description="Helical" evidence="2">
    <location>
        <begin position="126"/>
        <end position="150"/>
    </location>
</feature>
<sequence>MEFEGKAVKMSGNSEPPLDKVIKEIKSILNPLGPYCEQWNRIFLLSTVIALSIDPVFFYIIVVNEDKKCLLLDTELGVTTIVLRSVIDCFYIICVACQLQTDLFAPFLHIRDNMDKNCWKIVRRYLLSWFFPVDILAVLPLPQVVILLIIPTMKRLRFLDAMGVLKSVVILQYIPRVLRIYPLFKRHKSSPGILSEAAWVNAAFNLLLYILAGHLLVTNYSSMVDNCKSRNAHDLLPRSFFFLDIVLI</sequence>
<evidence type="ECO:0000256" key="2">
    <source>
        <dbReference type="SAM" id="Phobius"/>
    </source>
</evidence>
<protein>
    <recommendedName>
        <fullName evidence="5">Ion transport domain-containing protein</fullName>
    </recommendedName>
</protein>
<dbReference type="GO" id="GO:0016020">
    <property type="term" value="C:membrane"/>
    <property type="evidence" value="ECO:0007669"/>
    <property type="project" value="UniProtKB-SubCell"/>
</dbReference>
<gene>
    <name evidence="3" type="ORF">SLEP1_g40010</name>
</gene>
<accession>A0AAV5L2A9</accession>
<dbReference type="PANTHER" id="PTHR45651">
    <property type="entry name" value="CYCLIC NUCLEOTIDE-GATED ION CHANNEL 15-RELATED-RELATED"/>
    <property type="match status" value="1"/>
</dbReference>
<dbReference type="GO" id="GO:0034220">
    <property type="term" value="P:monoatomic ion transmembrane transport"/>
    <property type="evidence" value="ECO:0007669"/>
    <property type="project" value="UniProtKB-KW"/>
</dbReference>
<dbReference type="PANTHER" id="PTHR45651:SF5">
    <property type="entry name" value="CYCLIC NUCLEOTIDE-GATED ION CHANNEL 1"/>
    <property type="match status" value="1"/>
</dbReference>
<keyword evidence="1" id="KW-0407">Ion channel</keyword>
<feature type="transmembrane region" description="Helical" evidence="2">
    <location>
        <begin position="42"/>
        <end position="61"/>
    </location>
</feature>
<evidence type="ECO:0000313" key="3">
    <source>
        <dbReference type="EMBL" id="GKV31309.1"/>
    </source>
</evidence>
<keyword evidence="2" id="KW-0812">Transmembrane</keyword>
<keyword evidence="4" id="KW-1185">Reference proteome</keyword>
<evidence type="ECO:0008006" key="5">
    <source>
        <dbReference type="Google" id="ProtNLM"/>
    </source>
</evidence>